<dbReference type="InterPro" id="IPR001789">
    <property type="entry name" value="Sig_transdc_resp-reg_receiver"/>
</dbReference>
<dbReference type="InterPro" id="IPR011006">
    <property type="entry name" value="CheY-like_superfamily"/>
</dbReference>
<dbReference type="PANTHER" id="PTHR45526">
    <property type="entry name" value="TRANSCRIPTIONAL REGULATORY PROTEIN DPIA"/>
    <property type="match status" value="1"/>
</dbReference>
<sequence>MITVVIIEDEAAIEKEIVHLLSGESDTRLAGSSDSVASAVQLIQTHRPDVILMDIQLRDGTAFDIIRLLDYTPQNIIFVTAYDQFAIRAIKCGALDYLLKPIDHSEFRQAFKRYRNLNKDLQSGLQLSLMQQLMEAGPQIPEHIALPSLNQVRIITVQDIMYCRGEGPYTYFYLNNGEEELVSKPLKYYEELLQTPFFLRTHQSYLVNRRYISGVSSSEDLVLRNQQQIPVSARRKKNILQQLFPQ</sequence>
<evidence type="ECO:0000256" key="1">
    <source>
        <dbReference type="PROSITE-ProRule" id="PRU00169"/>
    </source>
</evidence>
<dbReference type="Proteomes" id="UP000254893">
    <property type="component" value="Unassembled WGS sequence"/>
</dbReference>
<protein>
    <submittedName>
        <fullName evidence="4">Probable transcriptional regulatory protein YehT</fullName>
    </submittedName>
</protein>
<evidence type="ECO:0000259" key="3">
    <source>
        <dbReference type="PROSITE" id="PS50930"/>
    </source>
</evidence>
<reference evidence="4 5" key="1">
    <citation type="submission" date="2018-06" db="EMBL/GenBank/DDBJ databases">
        <authorList>
            <consortium name="Pathogen Informatics"/>
            <person name="Doyle S."/>
        </authorList>
    </citation>
    <scope>NUCLEOTIDE SEQUENCE [LARGE SCALE GENOMIC DNA]</scope>
    <source>
        <strain evidence="4 5">NCTC11388</strain>
    </source>
</reference>
<name>A0A380CVJ7_SPHSI</name>
<evidence type="ECO:0000259" key="2">
    <source>
        <dbReference type="PROSITE" id="PS50110"/>
    </source>
</evidence>
<dbReference type="AlphaFoldDB" id="A0A380CVJ7"/>
<proteinExistence type="predicted"/>
<dbReference type="PANTHER" id="PTHR45526:SF1">
    <property type="entry name" value="TRANSCRIPTIONAL REGULATORY PROTEIN DCUR-RELATED"/>
    <property type="match status" value="1"/>
</dbReference>
<dbReference type="InterPro" id="IPR007492">
    <property type="entry name" value="LytTR_DNA-bd_dom"/>
</dbReference>
<evidence type="ECO:0000313" key="5">
    <source>
        <dbReference type="Proteomes" id="UP000254893"/>
    </source>
</evidence>
<dbReference type="Pfam" id="PF00072">
    <property type="entry name" value="Response_reg"/>
    <property type="match status" value="1"/>
</dbReference>
<dbReference type="GO" id="GO:0003677">
    <property type="term" value="F:DNA binding"/>
    <property type="evidence" value="ECO:0007669"/>
    <property type="project" value="InterPro"/>
</dbReference>
<gene>
    <name evidence="4" type="primary">yehT_5</name>
    <name evidence="4" type="ORF">NCTC11388_04561</name>
</gene>
<evidence type="ECO:0000313" key="4">
    <source>
        <dbReference type="EMBL" id="SUJ29200.1"/>
    </source>
</evidence>
<dbReference type="SUPFAM" id="SSF52172">
    <property type="entry name" value="CheY-like"/>
    <property type="match status" value="1"/>
</dbReference>
<organism evidence="4 5">
    <name type="scientific">Sphingobacterium spiritivorum</name>
    <name type="common">Flavobacterium spiritivorum</name>
    <dbReference type="NCBI Taxonomy" id="258"/>
    <lineage>
        <taxon>Bacteria</taxon>
        <taxon>Pseudomonadati</taxon>
        <taxon>Bacteroidota</taxon>
        <taxon>Sphingobacteriia</taxon>
        <taxon>Sphingobacteriales</taxon>
        <taxon>Sphingobacteriaceae</taxon>
        <taxon>Sphingobacterium</taxon>
    </lineage>
</organism>
<dbReference type="PROSITE" id="PS50110">
    <property type="entry name" value="RESPONSE_REGULATORY"/>
    <property type="match status" value="1"/>
</dbReference>
<dbReference type="Gene3D" id="2.40.50.1020">
    <property type="entry name" value="LytTr DNA-binding domain"/>
    <property type="match status" value="1"/>
</dbReference>
<feature type="domain" description="HTH LytTR-type" evidence="3">
    <location>
        <begin position="144"/>
        <end position="245"/>
    </location>
</feature>
<dbReference type="Pfam" id="PF04397">
    <property type="entry name" value="LytTR"/>
    <property type="match status" value="1"/>
</dbReference>
<feature type="domain" description="Response regulatory" evidence="2">
    <location>
        <begin position="3"/>
        <end position="115"/>
    </location>
</feature>
<dbReference type="RefSeq" id="WP_115171740.1">
    <property type="nucleotide sequence ID" value="NZ_UGYW01000002.1"/>
</dbReference>
<dbReference type="SMART" id="SM00850">
    <property type="entry name" value="LytTR"/>
    <property type="match status" value="1"/>
</dbReference>
<accession>A0A380CVJ7</accession>
<dbReference type="Gene3D" id="3.40.50.2300">
    <property type="match status" value="1"/>
</dbReference>
<dbReference type="EMBL" id="UGYW01000002">
    <property type="protein sequence ID" value="SUJ29200.1"/>
    <property type="molecule type" value="Genomic_DNA"/>
</dbReference>
<dbReference type="InterPro" id="IPR051271">
    <property type="entry name" value="2C-system_Tx_regulators"/>
</dbReference>
<keyword evidence="1" id="KW-0597">Phosphoprotein</keyword>
<dbReference type="GO" id="GO:0000156">
    <property type="term" value="F:phosphorelay response regulator activity"/>
    <property type="evidence" value="ECO:0007669"/>
    <property type="project" value="TreeGrafter"/>
</dbReference>
<dbReference type="SMART" id="SM00448">
    <property type="entry name" value="REC"/>
    <property type="match status" value="1"/>
</dbReference>
<dbReference type="PROSITE" id="PS50930">
    <property type="entry name" value="HTH_LYTTR"/>
    <property type="match status" value="1"/>
</dbReference>
<feature type="modified residue" description="4-aspartylphosphate" evidence="1">
    <location>
        <position position="54"/>
    </location>
</feature>